<feature type="region of interest" description="Disordered" evidence="1">
    <location>
        <begin position="77"/>
        <end position="150"/>
    </location>
</feature>
<evidence type="ECO:0000256" key="1">
    <source>
        <dbReference type="SAM" id="MobiDB-lite"/>
    </source>
</evidence>
<dbReference type="AlphaFoldDB" id="A0A7S4A9E5"/>
<protein>
    <submittedName>
        <fullName evidence="2">Uncharacterized protein</fullName>
    </submittedName>
</protein>
<accession>A0A7S4A9E5</accession>
<gene>
    <name evidence="2" type="ORF">PAUS00366_LOCUS820</name>
</gene>
<organism evidence="2">
    <name type="scientific">Pseudo-nitzschia australis</name>
    <dbReference type="NCBI Taxonomy" id="44445"/>
    <lineage>
        <taxon>Eukaryota</taxon>
        <taxon>Sar</taxon>
        <taxon>Stramenopiles</taxon>
        <taxon>Ochrophyta</taxon>
        <taxon>Bacillariophyta</taxon>
        <taxon>Bacillariophyceae</taxon>
        <taxon>Bacillariophycidae</taxon>
        <taxon>Bacillariales</taxon>
        <taxon>Bacillariaceae</taxon>
        <taxon>Pseudo-nitzschia</taxon>
    </lineage>
</organism>
<sequence>MGNQPSSSSSKRRGSRKPQTTAEQAAERAKRVVGDLQEGIKNSVKKLDDDHPAAQLLDHVCGTYYHDDDKYRNSRSASYYSEDASEDGSRTLQSEDDTTYDGRRGRKSDRSVDSRSYMTQSDYDSDSRRRGRGTSFDTEDESRVTHETEPKLISKPLASSFAKRCYFTKSGIGKTTQHYEGLTLTGNVVLMLASAMKLKGCPTICDEDLRRVEQTYPNQFSRLPDELLLSSGWRRISKYCHFSNKSIPDGITFFHSKQRLHPSGGYYFLLAASVGMIRPIDVEPLTKDTLVLLETDYPNQCDATPSVLIRDPVQWVLVNKFCFFSGGPINTEEDVYYQADFDGNPIYMLAFLSPSLTPEELYKLTDIGPDNEPGLHSMADVQEVESVYDLTERDFDDLKLYHLGPCRALPQYILQPSAWTKVLPPHFLAARQQAMLRVQDYDERYEEQAADEQNPIYEPETLPTAEPEQKHTPTAVRDGAEPSSIEAEGVAFEEEPIELPANGLTFRREAEEEGAFHSIHPGENNAVGINQGGPSTPRELLSQAGDAQFIEEPAVASPSRMDPPDDEPPSLKIGSMEENQYLSPGDHANAQNDMSSSSVKPDIDDQGFFTMAPAFDHVQDNIVEEETFANEYVSPVSDSRRNQDQALDSAGNENISGEFRSPGSNQYFEDEVVSPINHHIQEPFESPKNDGRFQDGGKDDMHQMEGIIQTADHLEKSFEIDAESYQQGIQVPSVNENEFSYDSQFHNAESPHVLSNTSEEKKYGIERDEVDFDLNDSGNVSKEKLEISCKTNQPCDNVIEPIDTSFRRRIECDDTPSPYPFSPAGSSTKSGMDSRSHQSPAMRGAHAILKRNRRRRAELSSNRSSRTKIANNNDNNNTVPSPTMSEKPESTISETSIDAWDENGTDITGSAVSASSGLTDKSSRRQLILQMAKARMKNNRDLPKISSAKNEDDDGANTILTEGNATLATHDFDLTGDLD</sequence>
<feature type="region of interest" description="Disordered" evidence="1">
    <location>
        <begin position="938"/>
        <end position="957"/>
    </location>
</feature>
<feature type="compositionally biased region" description="Polar residues" evidence="1">
    <location>
        <begin position="824"/>
        <end position="839"/>
    </location>
</feature>
<feature type="compositionally biased region" description="Basic and acidic residues" evidence="1">
    <location>
        <begin position="100"/>
        <end position="113"/>
    </location>
</feature>
<feature type="region of interest" description="Disordered" evidence="1">
    <location>
        <begin position="1"/>
        <end position="35"/>
    </location>
</feature>
<feature type="compositionally biased region" description="Polar residues" evidence="1">
    <location>
        <begin position="859"/>
        <end position="870"/>
    </location>
</feature>
<dbReference type="EMBL" id="HBIX01001061">
    <property type="protein sequence ID" value="CAE0708100.1"/>
    <property type="molecule type" value="Transcribed_RNA"/>
</dbReference>
<feature type="compositionally biased region" description="Polar residues" evidence="1">
    <location>
        <begin position="878"/>
        <end position="890"/>
    </location>
</feature>
<reference evidence="2" key="1">
    <citation type="submission" date="2021-01" db="EMBL/GenBank/DDBJ databases">
        <authorList>
            <person name="Corre E."/>
            <person name="Pelletier E."/>
            <person name="Niang G."/>
            <person name="Scheremetjew M."/>
            <person name="Finn R."/>
            <person name="Kale V."/>
            <person name="Holt S."/>
            <person name="Cochrane G."/>
            <person name="Meng A."/>
            <person name="Brown T."/>
            <person name="Cohen L."/>
        </authorList>
    </citation>
    <scope>NUCLEOTIDE SEQUENCE</scope>
    <source>
        <strain evidence="2">10249 10 AB</strain>
    </source>
</reference>
<name>A0A7S4A9E5_9STRA</name>
<feature type="compositionally biased region" description="Basic and acidic residues" evidence="1">
    <location>
        <begin position="141"/>
        <end position="150"/>
    </location>
</feature>
<feature type="region of interest" description="Disordered" evidence="1">
    <location>
        <begin position="446"/>
        <end position="500"/>
    </location>
</feature>
<feature type="compositionally biased region" description="Polar residues" evidence="1">
    <location>
        <begin position="589"/>
        <end position="599"/>
    </location>
</feature>
<evidence type="ECO:0000313" key="2">
    <source>
        <dbReference type="EMBL" id="CAE0708100.1"/>
    </source>
</evidence>
<proteinExistence type="predicted"/>
<feature type="region of interest" description="Disordered" evidence="1">
    <location>
        <begin position="810"/>
        <end position="890"/>
    </location>
</feature>
<feature type="region of interest" description="Disordered" evidence="1">
    <location>
        <begin position="553"/>
        <end position="602"/>
    </location>
</feature>
<feature type="region of interest" description="Disordered" evidence="1">
    <location>
        <begin position="513"/>
        <end position="540"/>
    </location>
</feature>